<feature type="region of interest" description="Disordered" evidence="8">
    <location>
        <begin position="1"/>
        <end position="42"/>
    </location>
</feature>
<comment type="similarity">
    <text evidence="1 7">Belongs to the cytochrome P450 family.</text>
</comment>
<keyword evidence="4 7" id="KW-0560">Oxidoreductase</keyword>
<keyword evidence="3 7" id="KW-0479">Metal-binding</keyword>
<dbReference type="FunFam" id="1.10.630.10:FF:000018">
    <property type="entry name" value="Cytochrome P450 monooxygenase"/>
    <property type="match status" value="1"/>
</dbReference>
<dbReference type="InterPro" id="IPR036396">
    <property type="entry name" value="Cyt_P450_sf"/>
</dbReference>
<dbReference type="InterPro" id="IPR017972">
    <property type="entry name" value="Cyt_P450_CS"/>
</dbReference>
<keyword evidence="5 7" id="KW-0408">Iron</keyword>
<organism evidence="9 10">
    <name type="scientific">Sphaerisporangium album</name>
    <dbReference type="NCBI Taxonomy" id="509200"/>
    <lineage>
        <taxon>Bacteria</taxon>
        <taxon>Bacillati</taxon>
        <taxon>Actinomycetota</taxon>
        <taxon>Actinomycetes</taxon>
        <taxon>Streptosporangiales</taxon>
        <taxon>Streptosporangiaceae</taxon>
        <taxon>Sphaerisporangium</taxon>
    </lineage>
</organism>
<evidence type="ECO:0000256" key="1">
    <source>
        <dbReference type="ARBA" id="ARBA00010617"/>
    </source>
</evidence>
<dbReference type="PRINTS" id="PR00385">
    <property type="entry name" value="P450"/>
</dbReference>
<gene>
    <name evidence="9" type="ORF">DQ384_22760</name>
</gene>
<dbReference type="SUPFAM" id="SSF48264">
    <property type="entry name" value="Cytochrome P450"/>
    <property type="match status" value="1"/>
</dbReference>
<evidence type="ECO:0000256" key="8">
    <source>
        <dbReference type="SAM" id="MobiDB-lite"/>
    </source>
</evidence>
<dbReference type="Pfam" id="PF00067">
    <property type="entry name" value="p450"/>
    <property type="match status" value="1"/>
</dbReference>
<feature type="compositionally biased region" description="Pro residues" evidence="8">
    <location>
        <begin position="1"/>
        <end position="10"/>
    </location>
</feature>
<keyword evidence="6 7" id="KW-0503">Monooxygenase</keyword>
<dbReference type="PANTHER" id="PTHR46696:SF1">
    <property type="entry name" value="CYTOCHROME P450 YJIB-RELATED"/>
    <property type="match status" value="1"/>
</dbReference>
<reference evidence="9 10" key="1">
    <citation type="submission" date="2018-06" db="EMBL/GenBank/DDBJ databases">
        <title>Sphaerisporangium craniellae sp. nov., isolated from a marine sponge in the South China Sea.</title>
        <authorList>
            <person name="Li L."/>
        </authorList>
    </citation>
    <scope>NUCLEOTIDE SEQUENCE [LARGE SCALE GENOMIC DNA]</scope>
    <source>
        <strain evidence="9 10">CCTCC AA 208026</strain>
    </source>
</reference>
<dbReference type="PRINTS" id="PR00359">
    <property type="entry name" value="BP450"/>
</dbReference>
<dbReference type="PANTHER" id="PTHR46696">
    <property type="entry name" value="P450, PUTATIVE (EUROFUNG)-RELATED"/>
    <property type="match status" value="1"/>
</dbReference>
<dbReference type="AlphaFoldDB" id="A0A367FDY0"/>
<sequence length="424" mass="46435">MNPPAPPSPPTAASEAAEPARAAPEADAARPQGFPMRRGCPFSPPEEYARLRTEEPVARVTLPTGREAWVVSRYEDVRELLADPRISADIRRPNFPALGEGEQEVGARLRPFIRTDAPEHTRYRRMLLPEFTVRRIRAMRPAVQAIVDGLLDSMLASGGPVDFVPAYANAVSTSVICELLGIPKENLEFFRDVTRVSGSRSSTAEQVAEALGGLFALISGRVERRQEEPGDDLLSKLVAGHLRTGNVTVPELLSTVGITINAGRETSTNMIALSTLLLLQRPDLAEELRADPSLMPAAVDELLRVMSIADSIPLRVAARDIEISGAVVPADDGVIGLLAAANHDPEQFPEPERVDFHRPENHHVAFGYGVHQCIGQHLARLELEVALETLLRRVPTLRLAVPYEEVEFKHDSATFGIERLPVTW</sequence>
<dbReference type="GO" id="GO:0004497">
    <property type="term" value="F:monooxygenase activity"/>
    <property type="evidence" value="ECO:0007669"/>
    <property type="project" value="UniProtKB-KW"/>
</dbReference>
<dbReference type="RefSeq" id="WP_114030905.1">
    <property type="nucleotide sequence ID" value="NZ_QOIL01000013.1"/>
</dbReference>
<keyword evidence="10" id="KW-1185">Reference proteome</keyword>
<evidence type="ECO:0000256" key="2">
    <source>
        <dbReference type="ARBA" id="ARBA00022617"/>
    </source>
</evidence>
<name>A0A367FDY0_9ACTN</name>
<evidence type="ECO:0000256" key="3">
    <source>
        <dbReference type="ARBA" id="ARBA00022723"/>
    </source>
</evidence>
<dbReference type="InterPro" id="IPR002397">
    <property type="entry name" value="Cyt_P450_B"/>
</dbReference>
<protein>
    <submittedName>
        <fullName evidence="9">Cytochrome P450</fullName>
    </submittedName>
</protein>
<dbReference type="OrthoDB" id="4133219at2"/>
<accession>A0A367FDY0</accession>
<dbReference type="PROSITE" id="PS00086">
    <property type="entry name" value="CYTOCHROME_P450"/>
    <property type="match status" value="1"/>
</dbReference>
<evidence type="ECO:0000256" key="4">
    <source>
        <dbReference type="ARBA" id="ARBA00023002"/>
    </source>
</evidence>
<dbReference type="Gene3D" id="1.10.630.10">
    <property type="entry name" value="Cytochrome P450"/>
    <property type="match status" value="1"/>
</dbReference>
<dbReference type="GO" id="GO:0005506">
    <property type="term" value="F:iron ion binding"/>
    <property type="evidence" value="ECO:0007669"/>
    <property type="project" value="InterPro"/>
</dbReference>
<dbReference type="GO" id="GO:0020037">
    <property type="term" value="F:heme binding"/>
    <property type="evidence" value="ECO:0007669"/>
    <property type="project" value="InterPro"/>
</dbReference>
<dbReference type="GO" id="GO:0016705">
    <property type="term" value="F:oxidoreductase activity, acting on paired donors, with incorporation or reduction of molecular oxygen"/>
    <property type="evidence" value="ECO:0007669"/>
    <property type="project" value="InterPro"/>
</dbReference>
<dbReference type="InterPro" id="IPR001128">
    <property type="entry name" value="Cyt_P450"/>
</dbReference>
<evidence type="ECO:0000256" key="6">
    <source>
        <dbReference type="ARBA" id="ARBA00023033"/>
    </source>
</evidence>
<evidence type="ECO:0000313" key="9">
    <source>
        <dbReference type="EMBL" id="RCG28578.1"/>
    </source>
</evidence>
<dbReference type="EMBL" id="QOIL01000013">
    <property type="protein sequence ID" value="RCG28578.1"/>
    <property type="molecule type" value="Genomic_DNA"/>
</dbReference>
<keyword evidence="2 7" id="KW-0349">Heme</keyword>
<evidence type="ECO:0000256" key="7">
    <source>
        <dbReference type="RuleBase" id="RU000461"/>
    </source>
</evidence>
<feature type="compositionally biased region" description="Low complexity" evidence="8">
    <location>
        <begin position="11"/>
        <end position="31"/>
    </location>
</feature>
<proteinExistence type="inferred from homology"/>
<evidence type="ECO:0000313" key="10">
    <source>
        <dbReference type="Proteomes" id="UP000253094"/>
    </source>
</evidence>
<evidence type="ECO:0000256" key="5">
    <source>
        <dbReference type="ARBA" id="ARBA00023004"/>
    </source>
</evidence>
<dbReference type="CDD" id="cd11030">
    <property type="entry name" value="CYP105-like"/>
    <property type="match status" value="1"/>
</dbReference>
<comment type="caution">
    <text evidence="9">The sequence shown here is derived from an EMBL/GenBank/DDBJ whole genome shotgun (WGS) entry which is preliminary data.</text>
</comment>
<dbReference type="Proteomes" id="UP000253094">
    <property type="component" value="Unassembled WGS sequence"/>
</dbReference>